<gene>
    <name evidence="1" type="ORF">MARSALSMR5_01860</name>
</gene>
<reference evidence="1 2" key="1">
    <citation type="submission" date="2017-04" db="EMBL/GenBank/DDBJ databases">
        <title>Genome Sequence of Marinobacter salarius strain SMR5 Isolated from a culture of the Diatom Skeletonema marinoi.</title>
        <authorList>
            <person name="Topel M."/>
            <person name="Pinder M.I.M."/>
            <person name="Johansson O.N."/>
            <person name="Kourtchenko O."/>
            <person name="Godhe A."/>
            <person name="Clarke A.K."/>
        </authorList>
    </citation>
    <scope>NUCLEOTIDE SEQUENCE [LARGE SCALE GENOMIC DNA]</scope>
    <source>
        <strain evidence="1 2">SMR5</strain>
    </source>
</reference>
<dbReference type="AlphaFoldDB" id="A0A1W6K938"/>
<proteinExistence type="predicted"/>
<dbReference type="RefSeq" id="WP_085680277.1">
    <property type="nucleotide sequence ID" value="NZ_CP020931.1"/>
</dbReference>
<evidence type="ECO:0000313" key="2">
    <source>
        <dbReference type="Proteomes" id="UP000193100"/>
    </source>
</evidence>
<name>A0A1W6K938_9GAMM</name>
<organism evidence="1 2">
    <name type="scientific">Marinobacter salarius</name>
    <dbReference type="NCBI Taxonomy" id="1420917"/>
    <lineage>
        <taxon>Bacteria</taxon>
        <taxon>Pseudomonadati</taxon>
        <taxon>Pseudomonadota</taxon>
        <taxon>Gammaproteobacteria</taxon>
        <taxon>Pseudomonadales</taxon>
        <taxon>Marinobacteraceae</taxon>
        <taxon>Marinobacter</taxon>
    </lineage>
</organism>
<protein>
    <submittedName>
        <fullName evidence="1">Uncharacterized protein</fullName>
    </submittedName>
</protein>
<sequence>MTARRDLTDEHMRHLRACAAQGMSLTKAAQEMGATHKWVVNSARRLGILDEINRLFPENFNRARQLRLSDQQIERLKAMEAVGATRVEMAEKIGCCYVTLKHAIRGAGIDEELKDIARQARERKASDIETGALPRDVCPAVQWLTKAWRVAA</sequence>
<dbReference type="GeneID" id="77255820"/>
<dbReference type="Proteomes" id="UP000193100">
    <property type="component" value="Chromosome"/>
</dbReference>
<evidence type="ECO:0000313" key="1">
    <source>
        <dbReference type="EMBL" id="ARM83938.1"/>
    </source>
</evidence>
<dbReference type="EMBL" id="CP020931">
    <property type="protein sequence ID" value="ARM83938.1"/>
    <property type="molecule type" value="Genomic_DNA"/>
</dbReference>
<accession>A0A1W6K938</accession>